<feature type="chain" id="PRO_5039621297" evidence="2">
    <location>
        <begin position="25"/>
        <end position="204"/>
    </location>
</feature>
<keyword evidence="3" id="KW-0614">Plasmid</keyword>
<sequence>MSRTARHAATSVGLVALTALLLMGCDSDPTDPSSTSSPPAPTTSEPTPTETPLTPEEEATAAAEDAITAYFATSDKALQSPGTFNAADFEKVAITSALTDLQNLLVSVQMQDRHQIGETEIVSITSPTVDLTQDLDATPPVVPVVEADVCYDVSELNIVDAEGKSTTPADRAPRGIAHVGVANYEYPEGPWLVAYVDYQEGETC</sequence>
<dbReference type="PROSITE" id="PS51257">
    <property type="entry name" value="PROKAR_LIPOPROTEIN"/>
    <property type="match status" value="1"/>
</dbReference>
<keyword evidence="4" id="KW-1185">Reference proteome</keyword>
<protein>
    <submittedName>
        <fullName evidence="3">Uncharacterized protein</fullName>
    </submittedName>
</protein>
<evidence type="ECO:0000313" key="4">
    <source>
        <dbReference type="Proteomes" id="UP000451354"/>
    </source>
</evidence>
<dbReference type="AlphaFoldDB" id="A0A6M5UMY7"/>
<evidence type="ECO:0000256" key="1">
    <source>
        <dbReference type="SAM" id="MobiDB-lite"/>
    </source>
</evidence>
<dbReference type="RefSeq" id="WP_154800707.1">
    <property type="nucleotide sequence ID" value="NZ_CP052758.1"/>
</dbReference>
<name>A0A6M5UMY7_9MICO</name>
<dbReference type="OrthoDB" id="4869138at2"/>
<accession>A0A6M5UMY7</accession>
<reference evidence="4" key="1">
    <citation type="journal article" date="2022" name="Int. J. Syst. Evol. Microbiol.">
        <title>Cellulosimicrobium protaetiae sp. nov., isolated from the gut of the larva of Protaetia brevitarsis seulensis.</title>
        <authorList>
            <person name="Le Han H."/>
            <person name="Nguyen T.T.H."/>
            <person name="Li Z."/>
            <person name="Shin N.R."/>
            <person name="Kim S.G."/>
        </authorList>
    </citation>
    <scope>NUCLEOTIDE SEQUENCE [LARGE SCALE GENOMIC DNA]</scope>
    <source>
        <strain evidence="4">BI34</strain>
    </source>
</reference>
<keyword evidence="2" id="KW-0732">Signal</keyword>
<geneLocation type="plasmid" evidence="3 4">
    <name>pCPRO01</name>
</geneLocation>
<dbReference type="KEGG" id="cprt:FIC82_020490"/>
<feature type="signal peptide" evidence="2">
    <location>
        <begin position="1"/>
        <end position="24"/>
    </location>
</feature>
<dbReference type="EMBL" id="CP052758">
    <property type="protein sequence ID" value="QJW38765.1"/>
    <property type="molecule type" value="Genomic_DNA"/>
</dbReference>
<proteinExistence type="predicted"/>
<dbReference type="Proteomes" id="UP000451354">
    <property type="component" value="Plasmid pCPRO01"/>
</dbReference>
<evidence type="ECO:0000313" key="3">
    <source>
        <dbReference type="EMBL" id="QJW38765.1"/>
    </source>
</evidence>
<organism evidence="3 4">
    <name type="scientific">Cellulosimicrobium protaetiae</name>
    <dbReference type="NCBI Taxonomy" id="2587808"/>
    <lineage>
        <taxon>Bacteria</taxon>
        <taxon>Bacillati</taxon>
        <taxon>Actinomycetota</taxon>
        <taxon>Actinomycetes</taxon>
        <taxon>Micrococcales</taxon>
        <taxon>Promicromonosporaceae</taxon>
        <taxon>Cellulosimicrobium</taxon>
    </lineage>
</organism>
<gene>
    <name evidence="3" type="ORF">FIC82_020490</name>
</gene>
<evidence type="ECO:0000256" key="2">
    <source>
        <dbReference type="SAM" id="SignalP"/>
    </source>
</evidence>
<feature type="region of interest" description="Disordered" evidence="1">
    <location>
        <begin position="26"/>
        <end position="58"/>
    </location>
</feature>